<evidence type="ECO:0000313" key="2">
    <source>
        <dbReference type="EMBL" id="KAH8107182.1"/>
    </source>
</evidence>
<evidence type="ECO:0008006" key="4">
    <source>
        <dbReference type="Google" id="ProtNLM"/>
    </source>
</evidence>
<keyword evidence="1" id="KW-0378">Hydrolase</keyword>
<dbReference type="PANTHER" id="PTHR45648">
    <property type="entry name" value="GDSL LIPASE/ACYLHYDROLASE FAMILY PROTEIN (AFU_ORTHOLOGUE AFUA_4G14700)"/>
    <property type="match status" value="1"/>
</dbReference>
<proteinExistence type="predicted"/>
<gene>
    <name evidence="2" type="ORF">BXZ70DRAFT_1029523</name>
</gene>
<dbReference type="OrthoDB" id="1600564at2759"/>
<comment type="caution">
    <text evidence="2">The sequence shown here is derived from an EMBL/GenBank/DDBJ whole genome shotgun (WGS) entry which is preliminary data.</text>
</comment>
<name>A0A8K0UXL1_9AGAR</name>
<accession>A0A8K0UXL1</accession>
<evidence type="ECO:0000256" key="1">
    <source>
        <dbReference type="ARBA" id="ARBA00022801"/>
    </source>
</evidence>
<dbReference type="Gene3D" id="3.40.50.1110">
    <property type="entry name" value="SGNH hydrolase"/>
    <property type="match status" value="1"/>
</dbReference>
<dbReference type="SUPFAM" id="SSF52266">
    <property type="entry name" value="SGNH hydrolase"/>
    <property type="match status" value="1"/>
</dbReference>
<sequence>MRRRPTAQQQSTLLSSPVVTARSWADWIASADDFTGRQELNVHGYAVKGARVAGLASQVDRFLSDLSLEKCGGLTRSETKEEAMLFAIWLGINDFATSQTPESMQLLLETVSEQQTRLYNEAGARNFLFVDIPPVHRTPAAARASEEQRQTLATTLKLWHTLLSTRVSSHPGISALLFSSYAFFTGLLDDPTTYGFRDEDVVNAGPTKSRIWLDELHPTSGVHRALSLSILSFLQTAAHATE</sequence>
<dbReference type="InterPro" id="IPR051058">
    <property type="entry name" value="GDSL_Est/Lipase"/>
</dbReference>
<dbReference type="Pfam" id="PF00657">
    <property type="entry name" value="Lipase_GDSL"/>
    <property type="match status" value="1"/>
</dbReference>
<organism evidence="2 3">
    <name type="scientific">Cristinia sonorae</name>
    <dbReference type="NCBI Taxonomy" id="1940300"/>
    <lineage>
        <taxon>Eukaryota</taxon>
        <taxon>Fungi</taxon>
        <taxon>Dikarya</taxon>
        <taxon>Basidiomycota</taxon>
        <taxon>Agaricomycotina</taxon>
        <taxon>Agaricomycetes</taxon>
        <taxon>Agaricomycetidae</taxon>
        <taxon>Agaricales</taxon>
        <taxon>Pleurotineae</taxon>
        <taxon>Stephanosporaceae</taxon>
        <taxon>Cristinia</taxon>
    </lineage>
</organism>
<evidence type="ECO:0000313" key="3">
    <source>
        <dbReference type="Proteomes" id="UP000813824"/>
    </source>
</evidence>
<dbReference type="InterPro" id="IPR001087">
    <property type="entry name" value="GDSL"/>
</dbReference>
<dbReference type="InterPro" id="IPR036514">
    <property type="entry name" value="SGNH_hydro_sf"/>
</dbReference>
<keyword evidence="3" id="KW-1185">Reference proteome</keyword>
<dbReference type="PANTHER" id="PTHR45648:SF22">
    <property type="entry name" value="GDSL LIPASE_ACYLHYDROLASE FAMILY PROTEIN (AFU_ORTHOLOGUE AFUA_4G14700)"/>
    <property type="match status" value="1"/>
</dbReference>
<protein>
    <recommendedName>
        <fullName evidence="4">Carbohydrate esterase family 16 protein</fullName>
    </recommendedName>
</protein>
<dbReference type="Proteomes" id="UP000813824">
    <property type="component" value="Unassembled WGS sequence"/>
</dbReference>
<dbReference type="EMBL" id="JAEVFJ010000002">
    <property type="protein sequence ID" value="KAH8107182.1"/>
    <property type="molecule type" value="Genomic_DNA"/>
</dbReference>
<dbReference type="GO" id="GO:0016788">
    <property type="term" value="F:hydrolase activity, acting on ester bonds"/>
    <property type="evidence" value="ECO:0007669"/>
    <property type="project" value="InterPro"/>
</dbReference>
<dbReference type="AlphaFoldDB" id="A0A8K0UXL1"/>
<reference evidence="2" key="1">
    <citation type="journal article" date="2021" name="New Phytol.">
        <title>Evolutionary innovations through gain and loss of genes in the ectomycorrhizal Boletales.</title>
        <authorList>
            <person name="Wu G."/>
            <person name="Miyauchi S."/>
            <person name="Morin E."/>
            <person name="Kuo A."/>
            <person name="Drula E."/>
            <person name="Varga T."/>
            <person name="Kohler A."/>
            <person name="Feng B."/>
            <person name="Cao Y."/>
            <person name="Lipzen A."/>
            <person name="Daum C."/>
            <person name="Hundley H."/>
            <person name="Pangilinan J."/>
            <person name="Johnson J."/>
            <person name="Barry K."/>
            <person name="LaButti K."/>
            <person name="Ng V."/>
            <person name="Ahrendt S."/>
            <person name="Min B."/>
            <person name="Choi I.G."/>
            <person name="Park H."/>
            <person name="Plett J.M."/>
            <person name="Magnuson J."/>
            <person name="Spatafora J.W."/>
            <person name="Nagy L.G."/>
            <person name="Henrissat B."/>
            <person name="Grigoriev I.V."/>
            <person name="Yang Z.L."/>
            <person name="Xu J."/>
            <person name="Martin F.M."/>
        </authorList>
    </citation>
    <scope>NUCLEOTIDE SEQUENCE</scope>
    <source>
        <strain evidence="2">KKN 215</strain>
    </source>
</reference>